<keyword evidence="4" id="KW-0121">Carboxypeptidase</keyword>
<comment type="similarity">
    <text evidence="1">Belongs to the peptidase S13 family.</text>
</comment>
<dbReference type="NCBIfam" id="TIGR00666">
    <property type="entry name" value="PBP4"/>
    <property type="match status" value="1"/>
</dbReference>
<organism evidence="4 5">
    <name type="scientific">Deinococcus antarcticus</name>
    <dbReference type="NCBI Taxonomy" id="1298767"/>
    <lineage>
        <taxon>Bacteria</taxon>
        <taxon>Thermotogati</taxon>
        <taxon>Deinococcota</taxon>
        <taxon>Deinococci</taxon>
        <taxon>Deinococcales</taxon>
        <taxon>Deinococcaceae</taxon>
        <taxon>Deinococcus</taxon>
    </lineage>
</organism>
<keyword evidence="5" id="KW-1185">Reference proteome</keyword>
<keyword evidence="4" id="KW-0645">Protease</keyword>
<dbReference type="InterPro" id="IPR000667">
    <property type="entry name" value="Peptidase_S13"/>
</dbReference>
<dbReference type="SUPFAM" id="SSF56601">
    <property type="entry name" value="beta-lactamase/transpeptidase-like"/>
    <property type="match status" value="1"/>
</dbReference>
<dbReference type="PANTHER" id="PTHR30023">
    <property type="entry name" value="D-ALANYL-D-ALANINE CARBOXYPEPTIDASE"/>
    <property type="match status" value="1"/>
</dbReference>
<evidence type="ECO:0000313" key="5">
    <source>
        <dbReference type="Proteomes" id="UP001595748"/>
    </source>
</evidence>
<protein>
    <submittedName>
        <fullName evidence="4">D-alanyl-D-alanine carboxypeptidase/D-alanyl-D-alanine-endopeptidase</fullName>
        <ecNumber evidence="4">3.4.16.4</ecNumber>
    </submittedName>
</protein>
<dbReference type="InterPro" id="IPR012338">
    <property type="entry name" value="Beta-lactam/transpept-like"/>
</dbReference>
<evidence type="ECO:0000256" key="3">
    <source>
        <dbReference type="SAM" id="MobiDB-lite"/>
    </source>
</evidence>
<comment type="caution">
    <text evidence="4">The sequence shown here is derived from an EMBL/GenBank/DDBJ whole genome shotgun (WGS) entry which is preliminary data.</text>
</comment>
<sequence length="433" mass="45877">MPSVTQAQSTPDPRTILERGPLKADGSPASRAHVGALVQEAQSGEVLLAWNDTDAFTPASTTKVMTTATALYTLGADFSFRTTVLAPAVTGARVDRLTLRGSGDPTLKEKGEGNTLESLAKAVAAKGIKSVGELRIDDFAFGQTRWGNGWMWDDTEYPIGALRLDGDDATYLRLVVDADEVKAGIQPNPAMLTDVNTLSLAVGERFAALLKASGVEVGPVKRARAEGSDASVAEVTSAPLSTLIRLTNKPSDNIYAEQLRAAVGVGKDGTPSSEAAATKAIVAFLKTAGYAADDYRLRDGSGLTRYNLLNPRQLNAVMRYAYLNPPGTTLSPAEAFKQKKNIFIESLPVAGTGDATPEAKANGGTLRNRLKDTGLDVRAKTGSMTGISSLSGFVTAKSGRVLTFTLMMDNYPSVLSDLNRWQDELVQAIAAKY</sequence>
<evidence type="ECO:0000256" key="1">
    <source>
        <dbReference type="ARBA" id="ARBA00006096"/>
    </source>
</evidence>
<feature type="compositionally biased region" description="Polar residues" evidence="3">
    <location>
        <begin position="1"/>
        <end position="12"/>
    </location>
</feature>
<dbReference type="GO" id="GO:0009002">
    <property type="term" value="F:serine-type D-Ala-D-Ala carboxypeptidase activity"/>
    <property type="evidence" value="ECO:0007669"/>
    <property type="project" value="UniProtKB-EC"/>
</dbReference>
<dbReference type="Pfam" id="PF02113">
    <property type="entry name" value="Peptidase_S13"/>
    <property type="match status" value="2"/>
</dbReference>
<proteinExistence type="inferred from homology"/>
<dbReference type="Proteomes" id="UP001595748">
    <property type="component" value="Unassembled WGS sequence"/>
</dbReference>
<evidence type="ECO:0000313" key="4">
    <source>
        <dbReference type="EMBL" id="MFC3860935.1"/>
    </source>
</evidence>
<dbReference type="Gene3D" id="3.50.80.20">
    <property type="entry name" value="D-Ala-D-Ala carboxypeptidase C, peptidase S13"/>
    <property type="match status" value="1"/>
</dbReference>
<accession>A0ABV8A9R6</accession>
<dbReference type="EMBL" id="JBHRZF010000112">
    <property type="protein sequence ID" value="MFC3860935.1"/>
    <property type="molecule type" value="Genomic_DNA"/>
</dbReference>
<keyword evidence="2 4" id="KW-0378">Hydrolase</keyword>
<gene>
    <name evidence="4" type="primary">dacB</name>
    <name evidence="4" type="ORF">ACFOPQ_09190</name>
</gene>
<name>A0ABV8A9R6_9DEIO</name>
<feature type="region of interest" description="Disordered" evidence="3">
    <location>
        <begin position="1"/>
        <end position="29"/>
    </location>
</feature>
<dbReference type="PANTHER" id="PTHR30023:SF0">
    <property type="entry name" value="PENICILLIN-SENSITIVE CARBOXYPEPTIDASE A"/>
    <property type="match status" value="1"/>
</dbReference>
<evidence type="ECO:0000256" key="2">
    <source>
        <dbReference type="ARBA" id="ARBA00022801"/>
    </source>
</evidence>
<dbReference type="PRINTS" id="PR00922">
    <property type="entry name" value="DADACBPTASE3"/>
</dbReference>
<dbReference type="EC" id="3.4.16.4" evidence="4"/>
<reference evidence="5" key="1">
    <citation type="journal article" date="2019" name="Int. J. Syst. Evol. Microbiol.">
        <title>The Global Catalogue of Microorganisms (GCM) 10K type strain sequencing project: providing services to taxonomists for standard genome sequencing and annotation.</title>
        <authorList>
            <consortium name="The Broad Institute Genomics Platform"/>
            <consortium name="The Broad Institute Genome Sequencing Center for Infectious Disease"/>
            <person name="Wu L."/>
            <person name="Ma J."/>
        </authorList>
    </citation>
    <scope>NUCLEOTIDE SEQUENCE [LARGE SCALE GENOMIC DNA]</scope>
    <source>
        <strain evidence="5">CCTCC AB 2013263</strain>
    </source>
</reference>
<dbReference type="Gene3D" id="3.40.710.10">
    <property type="entry name" value="DD-peptidase/beta-lactamase superfamily"/>
    <property type="match status" value="2"/>
</dbReference>
<dbReference type="RefSeq" id="WP_380077340.1">
    <property type="nucleotide sequence ID" value="NZ_JBHRZF010000112.1"/>
</dbReference>